<sequence>GAVHLLCQASIGVCEHSGISVYRCRNCEAGEGPRAATRMIAGYVGVATLNDCMPLDCFQSHIAEYGVTSYVYDVFYVVTWAES</sequence>
<organism evidence="3">
    <name type="scientific">Echinostoma caproni</name>
    <dbReference type="NCBI Taxonomy" id="27848"/>
    <lineage>
        <taxon>Eukaryota</taxon>
        <taxon>Metazoa</taxon>
        <taxon>Spiralia</taxon>
        <taxon>Lophotrochozoa</taxon>
        <taxon>Platyhelminthes</taxon>
        <taxon>Trematoda</taxon>
        <taxon>Digenea</taxon>
        <taxon>Plagiorchiida</taxon>
        <taxon>Echinostomata</taxon>
        <taxon>Echinostomatoidea</taxon>
        <taxon>Echinostomatidae</taxon>
        <taxon>Echinostoma</taxon>
    </lineage>
</organism>
<dbReference type="AlphaFoldDB" id="A0A183B9A7"/>
<protein>
    <submittedName>
        <fullName evidence="3">Polyprotein</fullName>
    </submittedName>
</protein>
<name>A0A183B9A7_9TREM</name>
<evidence type="ECO:0000313" key="3">
    <source>
        <dbReference type="WBParaSite" id="ECPE_0001583201-mRNA-1"/>
    </source>
</evidence>
<reference evidence="1 2" key="2">
    <citation type="submission" date="2018-11" db="EMBL/GenBank/DDBJ databases">
        <authorList>
            <consortium name="Pathogen Informatics"/>
        </authorList>
    </citation>
    <scope>NUCLEOTIDE SEQUENCE [LARGE SCALE GENOMIC DNA]</scope>
    <source>
        <strain evidence="1 2">Egypt</strain>
    </source>
</reference>
<keyword evidence="2" id="KW-1185">Reference proteome</keyword>
<dbReference type="WBParaSite" id="ECPE_0001583201-mRNA-1">
    <property type="protein sequence ID" value="ECPE_0001583201-mRNA-1"/>
    <property type="gene ID" value="ECPE_0001583201"/>
</dbReference>
<dbReference type="EMBL" id="UZAN01061762">
    <property type="protein sequence ID" value="VDP93064.1"/>
    <property type="molecule type" value="Genomic_DNA"/>
</dbReference>
<reference evidence="3" key="1">
    <citation type="submission" date="2016-06" db="UniProtKB">
        <authorList>
            <consortium name="WormBaseParasite"/>
        </authorList>
    </citation>
    <scope>IDENTIFICATION</scope>
</reference>
<evidence type="ECO:0000313" key="1">
    <source>
        <dbReference type="EMBL" id="VDP93064.1"/>
    </source>
</evidence>
<evidence type="ECO:0000313" key="2">
    <source>
        <dbReference type="Proteomes" id="UP000272942"/>
    </source>
</evidence>
<proteinExistence type="predicted"/>
<accession>A0A183B9A7</accession>
<dbReference type="Proteomes" id="UP000272942">
    <property type="component" value="Unassembled WGS sequence"/>
</dbReference>
<gene>
    <name evidence="1" type="ORF">ECPE_LOCUS15792</name>
</gene>